<accession>K1REL8</accession>
<feature type="region of interest" description="Disordered" evidence="1">
    <location>
        <begin position="1"/>
        <end position="30"/>
    </location>
</feature>
<gene>
    <name evidence="2" type="ORF">CGI_10012706</name>
</gene>
<reference evidence="2" key="1">
    <citation type="journal article" date="2012" name="Nature">
        <title>The oyster genome reveals stress adaptation and complexity of shell formation.</title>
        <authorList>
            <person name="Zhang G."/>
            <person name="Fang X."/>
            <person name="Guo X."/>
            <person name="Li L."/>
            <person name="Luo R."/>
            <person name="Xu F."/>
            <person name="Yang P."/>
            <person name="Zhang L."/>
            <person name="Wang X."/>
            <person name="Qi H."/>
            <person name="Xiong Z."/>
            <person name="Que H."/>
            <person name="Xie Y."/>
            <person name="Holland P.W."/>
            <person name="Paps J."/>
            <person name="Zhu Y."/>
            <person name="Wu F."/>
            <person name="Chen Y."/>
            <person name="Wang J."/>
            <person name="Peng C."/>
            <person name="Meng J."/>
            <person name="Yang L."/>
            <person name="Liu J."/>
            <person name="Wen B."/>
            <person name="Zhang N."/>
            <person name="Huang Z."/>
            <person name="Zhu Q."/>
            <person name="Feng Y."/>
            <person name="Mount A."/>
            <person name="Hedgecock D."/>
            <person name="Xu Z."/>
            <person name="Liu Y."/>
            <person name="Domazet-Loso T."/>
            <person name="Du Y."/>
            <person name="Sun X."/>
            <person name="Zhang S."/>
            <person name="Liu B."/>
            <person name="Cheng P."/>
            <person name="Jiang X."/>
            <person name="Li J."/>
            <person name="Fan D."/>
            <person name="Wang W."/>
            <person name="Fu W."/>
            <person name="Wang T."/>
            <person name="Wang B."/>
            <person name="Zhang J."/>
            <person name="Peng Z."/>
            <person name="Li Y."/>
            <person name="Li N."/>
            <person name="Wang J."/>
            <person name="Chen M."/>
            <person name="He Y."/>
            <person name="Tan F."/>
            <person name="Song X."/>
            <person name="Zheng Q."/>
            <person name="Huang R."/>
            <person name="Yang H."/>
            <person name="Du X."/>
            <person name="Chen L."/>
            <person name="Yang M."/>
            <person name="Gaffney P.M."/>
            <person name="Wang S."/>
            <person name="Luo L."/>
            <person name="She Z."/>
            <person name="Ming Y."/>
            <person name="Huang W."/>
            <person name="Zhang S."/>
            <person name="Huang B."/>
            <person name="Zhang Y."/>
            <person name="Qu T."/>
            <person name="Ni P."/>
            <person name="Miao G."/>
            <person name="Wang J."/>
            <person name="Wang Q."/>
            <person name="Steinberg C.E."/>
            <person name="Wang H."/>
            <person name="Li N."/>
            <person name="Qian L."/>
            <person name="Zhang G."/>
            <person name="Li Y."/>
            <person name="Yang H."/>
            <person name="Liu X."/>
            <person name="Wang J."/>
            <person name="Yin Y."/>
            <person name="Wang J."/>
        </authorList>
    </citation>
    <scope>NUCLEOTIDE SEQUENCE [LARGE SCALE GENOMIC DNA]</scope>
    <source>
        <strain evidence="2">05x7-T-G4-1.051#20</strain>
    </source>
</reference>
<proteinExistence type="predicted"/>
<name>K1REL8_MAGGI</name>
<organism evidence="2">
    <name type="scientific">Magallana gigas</name>
    <name type="common">Pacific oyster</name>
    <name type="synonym">Crassostrea gigas</name>
    <dbReference type="NCBI Taxonomy" id="29159"/>
    <lineage>
        <taxon>Eukaryota</taxon>
        <taxon>Metazoa</taxon>
        <taxon>Spiralia</taxon>
        <taxon>Lophotrochozoa</taxon>
        <taxon>Mollusca</taxon>
        <taxon>Bivalvia</taxon>
        <taxon>Autobranchia</taxon>
        <taxon>Pteriomorphia</taxon>
        <taxon>Ostreida</taxon>
        <taxon>Ostreoidea</taxon>
        <taxon>Ostreidae</taxon>
        <taxon>Magallana</taxon>
    </lineage>
</organism>
<evidence type="ECO:0000313" key="2">
    <source>
        <dbReference type="EMBL" id="EKC32526.1"/>
    </source>
</evidence>
<protein>
    <submittedName>
        <fullName evidence="2">Uncharacterized protein</fullName>
    </submittedName>
</protein>
<evidence type="ECO:0000256" key="1">
    <source>
        <dbReference type="SAM" id="MobiDB-lite"/>
    </source>
</evidence>
<dbReference type="AlphaFoldDB" id="K1REL8"/>
<dbReference type="EMBL" id="JH817549">
    <property type="protein sequence ID" value="EKC32526.1"/>
    <property type="molecule type" value="Genomic_DNA"/>
</dbReference>
<dbReference type="HOGENOM" id="CLU_1002037_0_0_1"/>
<sequence>MDGYEPMNAHSDNTDDQKGQSAGECVNSPVDGNEKKRFNYKRYKIPKGIIHFQIVFTFITERIARIMIITLSHRIMCLKQAFSLYQSYSSCNGGKCPPQNCTSTTGIIVGSSFIGLFAGVLMTGIPAVTHPLYNLNGREASLRATAGETYNEIENDSHSPKISYVLPITKDQTNSSVSTNNPEIYHHLREDYDVKDRSNYYDHAMPLNGPQEIESDQYGKLAIEETGAYSSATNMNKTGPETVRNEAYSTIEASEFQFVELEGNEKDSSASYFVLTKE</sequence>
<dbReference type="InParanoid" id="K1REL8"/>